<comment type="similarity">
    <text evidence="1">Belongs to the GppA/Ppx family.</text>
</comment>
<protein>
    <recommendedName>
        <fullName evidence="8">Exopolyphosphatase</fullName>
    </recommendedName>
</protein>
<sequence>MPNEYNFSAVIVMGSQNIYVQIVDINHASLIENAHYDIDLGEDVFSDRFIAGDTVNEIVSSLEVVKNLLLDYRVSDYQFFATNAFHEARNSEFVRDQLQKRTKFEINWISQSQESLYRNLATNFYLKDFKKIVKDNTLLIDISSGNIELMGYKNGEFMYSKTLNLGPLRVYEAMSDVKPDIANFNEVLHDYIDSQLLEFVRLLPNIASTKNVILLGSSVTILKLLFGTHKDTDKLTMNDFDVLYHKMRRVNNQELTRRYKIDENDLSQVVPLVTIIHELLDRLSVKKIWLSSLKFIDGLTCELIEDKQENNIQQMLNNQTLVSARNMAKQYNVEPTHQAMVEKFALKLFDSLEDIHGLDDRQRLLLQVSTIVDDVGNFVNSYNHYAHSEYVIKNSEILGLSNIELIMVAMISRYHSHSATSSIFKMLDKLSISDRMVVIKLAAILRIADSLDASRLQKIRTIDINLDDPTKLIIYVTTDDELTLENLNLKRKGAFFESVFGIKPILKGEIRQ</sequence>
<dbReference type="Pfam" id="PF21447">
    <property type="entry name" value="Ppx-GppA_III"/>
    <property type="match status" value="1"/>
</dbReference>
<evidence type="ECO:0000313" key="6">
    <source>
        <dbReference type="Proteomes" id="UP000777560"/>
    </source>
</evidence>
<dbReference type="InterPro" id="IPR043129">
    <property type="entry name" value="ATPase_NBD"/>
</dbReference>
<dbReference type="EMBL" id="QUBG01000007">
    <property type="protein sequence ID" value="TPR43100.1"/>
    <property type="molecule type" value="Genomic_DNA"/>
</dbReference>
<feature type="domain" description="Ppx/GppA phosphatase C-terminal" evidence="3">
    <location>
        <begin position="323"/>
        <end position="467"/>
    </location>
</feature>
<dbReference type="SUPFAM" id="SSF109604">
    <property type="entry name" value="HD-domain/PDEase-like"/>
    <property type="match status" value="1"/>
</dbReference>
<dbReference type="InterPro" id="IPR003695">
    <property type="entry name" value="Ppx_GppA_N"/>
</dbReference>
<evidence type="ECO:0000313" key="4">
    <source>
        <dbReference type="EMBL" id="TPR26271.1"/>
    </source>
</evidence>
<comment type="caution">
    <text evidence="5">The sequence shown here is derived from an EMBL/GenBank/DDBJ whole genome shotgun (WGS) entry which is preliminary data.</text>
</comment>
<dbReference type="SUPFAM" id="SSF53067">
    <property type="entry name" value="Actin-like ATPase domain"/>
    <property type="match status" value="2"/>
</dbReference>
<proteinExistence type="inferred from homology"/>
<dbReference type="EMBL" id="QUAV01000001">
    <property type="protein sequence ID" value="TPR26271.1"/>
    <property type="molecule type" value="Genomic_DNA"/>
</dbReference>
<feature type="domain" description="Ppx/GppA phosphatase N-terminal" evidence="2">
    <location>
        <begin position="30"/>
        <end position="293"/>
    </location>
</feature>
<keyword evidence="6" id="KW-1185">Reference proteome</keyword>
<dbReference type="InterPro" id="IPR050273">
    <property type="entry name" value="GppA/Ppx_hydrolase"/>
</dbReference>
<evidence type="ECO:0008006" key="8">
    <source>
        <dbReference type="Google" id="ProtNLM"/>
    </source>
</evidence>
<dbReference type="GO" id="GO:0016462">
    <property type="term" value="F:pyrophosphatase activity"/>
    <property type="evidence" value="ECO:0007669"/>
    <property type="project" value="TreeGrafter"/>
</dbReference>
<gene>
    <name evidence="4" type="ORF">DY114_00820</name>
    <name evidence="5" type="ORF">DY130_06345</name>
</gene>
<dbReference type="InterPro" id="IPR048950">
    <property type="entry name" value="Ppx_GppA_C"/>
</dbReference>
<evidence type="ECO:0000313" key="5">
    <source>
        <dbReference type="EMBL" id="TPR43100.1"/>
    </source>
</evidence>
<dbReference type="PANTHER" id="PTHR30005:SF0">
    <property type="entry name" value="RETROGRADE REGULATION PROTEIN 2"/>
    <property type="match status" value="1"/>
</dbReference>
<evidence type="ECO:0000259" key="2">
    <source>
        <dbReference type="Pfam" id="PF02541"/>
    </source>
</evidence>
<dbReference type="Gene3D" id="3.30.420.40">
    <property type="match status" value="1"/>
</dbReference>
<dbReference type="Proteomes" id="UP000777560">
    <property type="component" value="Unassembled WGS sequence"/>
</dbReference>
<evidence type="ECO:0000313" key="7">
    <source>
        <dbReference type="Proteomes" id="UP000784700"/>
    </source>
</evidence>
<dbReference type="RefSeq" id="WP_105964224.1">
    <property type="nucleotide sequence ID" value="NZ_POSO01000002.1"/>
</dbReference>
<dbReference type="Pfam" id="PF02541">
    <property type="entry name" value="Ppx-GppA"/>
    <property type="match status" value="1"/>
</dbReference>
<evidence type="ECO:0000259" key="3">
    <source>
        <dbReference type="Pfam" id="PF21447"/>
    </source>
</evidence>
<evidence type="ECO:0000256" key="1">
    <source>
        <dbReference type="ARBA" id="ARBA00007125"/>
    </source>
</evidence>
<dbReference type="Gene3D" id="1.10.3210.10">
    <property type="entry name" value="Hypothetical protein af1432"/>
    <property type="match status" value="1"/>
</dbReference>
<organism evidence="5 7">
    <name type="scientific">Apilactobacillus micheneri</name>
    <dbReference type="NCBI Taxonomy" id="1899430"/>
    <lineage>
        <taxon>Bacteria</taxon>
        <taxon>Bacillati</taxon>
        <taxon>Bacillota</taxon>
        <taxon>Bacilli</taxon>
        <taxon>Lactobacillales</taxon>
        <taxon>Lactobacillaceae</taxon>
        <taxon>Apilactobacillus</taxon>
    </lineage>
</organism>
<dbReference type="Proteomes" id="UP000784700">
    <property type="component" value="Unassembled WGS sequence"/>
</dbReference>
<reference evidence="5 6" key="1">
    <citation type="submission" date="2018-08" db="EMBL/GenBank/DDBJ databases">
        <title>Comparative genomics of wild bee and flower associated Lactobacillus reveals potential adaptation to the bee host.</title>
        <authorList>
            <person name="Vuong H.Q."/>
            <person name="Mcfrederick Q.S."/>
        </authorList>
    </citation>
    <scope>NUCLEOTIDE SEQUENCE</scope>
    <source>
        <strain evidence="4 6">HV_13</strain>
        <strain evidence="5">HV_63</strain>
    </source>
</reference>
<dbReference type="Gene3D" id="3.30.420.150">
    <property type="entry name" value="Exopolyphosphatase. Domain 2"/>
    <property type="match status" value="1"/>
</dbReference>
<dbReference type="AlphaFoldDB" id="A0A9Q8INF0"/>
<dbReference type="PANTHER" id="PTHR30005">
    <property type="entry name" value="EXOPOLYPHOSPHATASE"/>
    <property type="match status" value="1"/>
</dbReference>
<name>A0A9Q8INF0_9LACO</name>
<accession>A0A9Q8INF0</accession>